<dbReference type="GO" id="GO:0005764">
    <property type="term" value="C:lysosome"/>
    <property type="evidence" value="ECO:0007669"/>
    <property type="project" value="TreeGrafter"/>
</dbReference>
<dbReference type="PANTHER" id="PTHR11259:SF2">
    <property type="entry name" value="GH16429P"/>
    <property type="match status" value="1"/>
</dbReference>
<feature type="region of interest" description="Disordered" evidence="4">
    <location>
        <begin position="65"/>
        <end position="105"/>
    </location>
</feature>
<dbReference type="Gene3D" id="3.40.50.300">
    <property type="entry name" value="P-loop containing nucleotide triphosphate hydrolases"/>
    <property type="match status" value="2"/>
</dbReference>
<evidence type="ECO:0000256" key="3">
    <source>
        <dbReference type="ARBA" id="ARBA00023134"/>
    </source>
</evidence>
<dbReference type="GO" id="GO:0010507">
    <property type="term" value="P:negative regulation of autophagy"/>
    <property type="evidence" value="ECO:0007669"/>
    <property type="project" value="TreeGrafter"/>
</dbReference>
<evidence type="ECO:0000256" key="2">
    <source>
        <dbReference type="ARBA" id="ARBA00022741"/>
    </source>
</evidence>
<feature type="region of interest" description="Disordered" evidence="4">
    <location>
        <begin position="1"/>
        <end position="48"/>
    </location>
</feature>
<dbReference type="GO" id="GO:1990131">
    <property type="term" value="C:Gtr1-Gtr2 GTPase complex"/>
    <property type="evidence" value="ECO:0007669"/>
    <property type="project" value="TreeGrafter"/>
</dbReference>
<feature type="transmembrane region" description="Helical" evidence="5">
    <location>
        <begin position="596"/>
        <end position="616"/>
    </location>
</feature>
<comment type="caution">
    <text evidence="6">The sequence shown here is derived from an EMBL/GenBank/DDBJ whole genome shotgun (WGS) entry which is preliminary data.</text>
</comment>
<dbReference type="SUPFAM" id="SSF52540">
    <property type="entry name" value="P-loop containing nucleoside triphosphate hydrolases"/>
    <property type="match status" value="1"/>
</dbReference>
<keyword evidence="5" id="KW-0472">Membrane</keyword>
<organism evidence="6 7">
    <name type="scientific">Cyanidium caldarium</name>
    <name type="common">Red alga</name>
    <dbReference type="NCBI Taxonomy" id="2771"/>
    <lineage>
        <taxon>Eukaryota</taxon>
        <taxon>Rhodophyta</taxon>
        <taxon>Bangiophyceae</taxon>
        <taxon>Cyanidiales</taxon>
        <taxon>Cyanidiaceae</taxon>
        <taxon>Cyanidium</taxon>
    </lineage>
</organism>
<keyword evidence="2" id="KW-0547">Nucleotide-binding</keyword>
<dbReference type="GO" id="GO:0009267">
    <property type="term" value="P:cellular response to starvation"/>
    <property type="evidence" value="ECO:0007669"/>
    <property type="project" value="TreeGrafter"/>
</dbReference>
<keyword evidence="3" id="KW-0342">GTP-binding</keyword>
<dbReference type="EMBL" id="JANCYW010000011">
    <property type="protein sequence ID" value="KAK4537284.1"/>
    <property type="molecule type" value="Genomic_DNA"/>
</dbReference>
<dbReference type="Pfam" id="PF04670">
    <property type="entry name" value="Gtr1_RagA"/>
    <property type="match status" value="2"/>
</dbReference>
<dbReference type="InterPro" id="IPR006762">
    <property type="entry name" value="Gtr1_RagA"/>
</dbReference>
<dbReference type="InterPro" id="IPR027417">
    <property type="entry name" value="P-loop_NTPase"/>
</dbReference>
<dbReference type="Gene3D" id="3.30.450.190">
    <property type="match status" value="1"/>
</dbReference>
<dbReference type="AlphaFoldDB" id="A0AAV9IYE8"/>
<evidence type="ECO:0000313" key="6">
    <source>
        <dbReference type="EMBL" id="KAK4537284.1"/>
    </source>
</evidence>
<dbReference type="PANTHER" id="PTHR11259">
    <property type="entry name" value="RAS-RELATED GTP BINDING RAG/GTR YEAST"/>
    <property type="match status" value="1"/>
</dbReference>
<feature type="region of interest" description="Disordered" evidence="4">
    <location>
        <begin position="243"/>
        <end position="308"/>
    </location>
</feature>
<evidence type="ECO:0000256" key="5">
    <source>
        <dbReference type="SAM" id="Phobius"/>
    </source>
</evidence>
<keyword evidence="5" id="KW-1133">Transmembrane helix</keyword>
<comment type="similarity">
    <text evidence="1">Belongs to the GTR/RAG GTP-binding protein family.</text>
</comment>
<feature type="compositionally biased region" description="Polar residues" evidence="4">
    <location>
        <begin position="251"/>
        <end position="262"/>
    </location>
</feature>
<dbReference type="GO" id="GO:1904263">
    <property type="term" value="P:positive regulation of TORC1 signaling"/>
    <property type="evidence" value="ECO:0007669"/>
    <property type="project" value="TreeGrafter"/>
</dbReference>
<dbReference type="GO" id="GO:0005634">
    <property type="term" value="C:nucleus"/>
    <property type="evidence" value="ECO:0007669"/>
    <property type="project" value="TreeGrafter"/>
</dbReference>
<accession>A0AAV9IYE8</accession>
<proteinExistence type="inferred from homology"/>
<dbReference type="Proteomes" id="UP001301350">
    <property type="component" value="Unassembled WGS sequence"/>
</dbReference>
<evidence type="ECO:0000256" key="4">
    <source>
        <dbReference type="SAM" id="MobiDB-lite"/>
    </source>
</evidence>
<reference evidence="6 7" key="1">
    <citation type="submission" date="2022-07" db="EMBL/GenBank/DDBJ databases">
        <title>Genome-wide signatures of adaptation to extreme environments.</title>
        <authorList>
            <person name="Cho C.H."/>
            <person name="Yoon H.S."/>
        </authorList>
    </citation>
    <scope>NUCLEOTIDE SEQUENCE [LARGE SCALE GENOMIC DNA]</scope>
    <source>
        <strain evidence="6 7">DBV 063 E5</strain>
    </source>
</reference>
<protein>
    <submittedName>
        <fullName evidence="6">Uncharacterized protein</fullName>
    </submittedName>
</protein>
<keyword evidence="7" id="KW-1185">Reference proteome</keyword>
<dbReference type="GO" id="GO:0003924">
    <property type="term" value="F:GTPase activity"/>
    <property type="evidence" value="ECO:0007669"/>
    <property type="project" value="TreeGrafter"/>
</dbReference>
<sequence>MDGDEDTAVDSAAVKGAASEAQPPPNRDESTAQQRRTQPQRVPRHESLAAEVAIARSYEAYATSFGPYTDAELRSGGVGGRGDRQESGAVPVDATEGTSPASSVSSSASSAFSLLLQRLQRQPSPASSSEPERGLPSAAVDAGGREVASASEQSAASAVVELGSAVAVPSRSDRPRLVFMGMARSGKTSLQSVVFHRVAPHETLFLESTHRVIRQDMGHSVWMQFQVVDTPACGSDFWRRTTATAAGAPSKSGTAGRRTSTRPPLPSTRGGDGAPRRHRSSPLSLAPRLPRDAQRSPPDVQSGSRDGSVAHDAVATATSCYDAVLADCDALLFVIDATAPDWLEALRCLCQLTEVLARHYDAPSSETIGHGSIGRRREPVIQVLLHKSDTLSDDERFARERELWDALEEMLRAACLWEFAAHRQPFYLPFEGDATPPSPERRLGLSLTSTFDNSCYEALARTVQRLTPELLLLEQLLNGMVASCGMEKVFLFDKVTKLYLATDASSVHPADLELCADAFVAVDDLRAAYRPQRATEVLPSSEPKEERVDQVVDVADSRAAAGAASPETSSSAVGAASARLTADRLHYALVRLDNHMLLYVVDVGIYLTLVGIFQAANFERRSTLIDYNLRLLQAAMEQLADASRPGMLRPETERER</sequence>
<gene>
    <name evidence="6" type="ORF">CDCA_CDCA11G3309</name>
</gene>
<evidence type="ECO:0000256" key="1">
    <source>
        <dbReference type="ARBA" id="ARBA00007756"/>
    </source>
</evidence>
<feature type="region of interest" description="Disordered" evidence="4">
    <location>
        <begin position="118"/>
        <end position="148"/>
    </location>
</feature>
<dbReference type="GO" id="GO:0005525">
    <property type="term" value="F:GTP binding"/>
    <property type="evidence" value="ECO:0007669"/>
    <property type="project" value="UniProtKB-KW"/>
</dbReference>
<evidence type="ECO:0000313" key="7">
    <source>
        <dbReference type="Proteomes" id="UP001301350"/>
    </source>
</evidence>
<name>A0AAV9IYE8_CYACA</name>
<keyword evidence="5" id="KW-0812">Transmembrane</keyword>